<dbReference type="AlphaFoldDB" id="A0A834U965"/>
<accession>A0A834U965</accession>
<organism evidence="2 3">
    <name type="scientific">Vespula pensylvanica</name>
    <name type="common">Western yellow jacket</name>
    <name type="synonym">Wasp</name>
    <dbReference type="NCBI Taxonomy" id="30213"/>
    <lineage>
        <taxon>Eukaryota</taxon>
        <taxon>Metazoa</taxon>
        <taxon>Ecdysozoa</taxon>
        <taxon>Arthropoda</taxon>
        <taxon>Hexapoda</taxon>
        <taxon>Insecta</taxon>
        <taxon>Pterygota</taxon>
        <taxon>Neoptera</taxon>
        <taxon>Endopterygota</taxon>
        <taxon>Hymenoptera</taxon>
        <taxon>Apocrita</taxon>
        <taxon>Aculeata</taxon>
        <taxon>Vespoidea</taxon>
        <taxon>Vespidae</taxon>
        <taxon>Vespinae</taxon>
        <taxon>Vespula</taxon>
    </lineage>
</organism>
<sequence length="113" mass="13277">MAIIVLPLQEEEERRRIKRGKKKKEKKKKKKKKKNRKRRVFVRRCDILKTRGGEEKRRLPERTTTCLVKFETSNSLSGSMAADHGKMKRSCLYSLIYLCCAFSVGRPYVDIDA</sequence>
<dbReference type="Proteomes" id="UP000600918">
    <property type="component" value="Unassembled WGS sequence"/>
</dbReference>
<evidence type="ECO:0000313" key="2">
    <source>
        <dbReference type="EMBL" id="KAF7423170.1"/>
    </source>
</evidence>
<name>A0A834U965_VESPE</name>
<proteinExistence type="predicted"/>
<evidence type="ECO:0000313" key="3">
    <source>
        <dbReference type="Proteomes" id="UP000600918"/>
    </source>
</evidence>
<protein>
    <submittedName>
        <fullName evidence="2">Uncharacterized protein</fullName>
    </submittedName>
</protein>
<feature type="compositionally biased region" description="Basic residues" evidence="1">
    <location>
        <begin position="16"/>
        <end position="38"/>
    </location>
</feature>
<reference evidence="2" key="1">
    <citation type="journal article" date="2020" name="G3 (Bethesda)">
        <title>High-Quality Assemblies for Three Invasive Social Wasps from the &lt;i&gt;Vespula&lt;/i&gt; Genus.</title>
        <authorList>
            <person name="Harrop T.W.R."/>
            <person name="Guhlin J."/>
            <person name="McLaughlin G.M."/>
            <person name="Permina E."/>
            <person name="Stockwell P."/>
            <person name="Gilligan J."/>
            <person name="Le Lec M.F."/>
            <person name="Gruber M.A.M."/>
            <person name="Quinn O."/>
            <person name="Lovegrove M."/>
            <person name="Duncan E.J."/>
            <person name="Remnant E.J."/>
            <person name="Van Eeckhoven J."/>
            <person name="Graham B."/>
            <person name="Knapp R.A."/>
            <person name="Langford K.W."/>
            <person name="Kronenberg Z."/>
            <person name="Press M.O."/>
            <person name="Eacker S.M."/>
            <person name="Wilson-Rankin E.E."/>
            <person name="Purcell J."/>
            <person name="Lester P.J."/>
            <person name="Dearden P.K."/>
        </authorList>
    </citation>
    <scope>NUCLEOTIDE SEQUENCE</scope>
    <source>
        <strain evidence="2">Volc-1</strain>
    </source>
</reference>
<dbReference type="EMBL" id="JACSDY010000007">
    <property type="protein sequence ID" value="KAF7423170.1"/>
    <property type="molecule type" value="Genomic_DNA"/>
</dbReference>
<keyword evidence="3" id="KW-1185">Reference proteome</keyword>
<comment type="caution">
    <text evidence="2">The sequence shown here is derived from an EMBL/GenBank/DDBJ whole genome shotgun (WGS) entry which is preliminary data.</text>
</comment>
<feature type="region of interest" description="Disordered" evidence="1">
    <location>
        <begin position="14"/>
        <end position="38"/>
    </location>
</feature>
<gene>
    <name evidence="2" type="ORF">H0235_008453</name>
</gene>
<evidence type="ECO:0000256" key="1">
    <source>
        <dbReference type="SAM" id="MobiDB-lite"/>
    </source>
</evidence>